<evidence type="ECO:0000313" key="1">
    <source>
        <dbReference type="EMBL" id="KAK4818166.1"/>
    </source>
</evidence>
<protein>
    <submittedName>
        <fullName evidence="1">Uncharacterized protein</fullName>
    </submittedName>
</protein>
<gene>
    <name evidence="1" type="ORF">QYF61_007608</name>
</gene>
<name>A0AAN7NUE7_MYCAM</name>
<accession>A0AAN7NUE7</accession>
<keyword evidence="2" id="KW-1185">Reference proteome</keyword>
<dbReference type="Proteomes" id="UP001333110">
    <property type="component" value="Unassembled WGS sequence"/>
</dbReference>
<sequence length="253" mass="27541">MATLQGKLTCQQVMKQGFSVKGPIHPQCSTLAGKAGWDGAAEASWRCRGGRAICTVPALEPRCTPRTGCQEGPQQPAPLPRKGAYLEEGKDCPASAELCASLGGTACRILMACGTFGKNELTHVQEAIGYYIDKCHKGGVHSEHGIRAPILGTALAQQEQRSLQYAGTFEQNVDFMVMLTHTTPFEDEHCYHKEATSISINIGQERKPSSAKQIVIQETFKIIESNCKPKTAKSTTKPCGTTKCHIYMCFKYL</sequence>
<proteinExistence type="predicted"/>
<dbReference type="AlphaFoldDB" id="A0AAN7NUE7"/>
<comment type="caution">
    <text evidence="1">The sequence shown here is derived from an EMBL/GenBank/DDBJ whole genome shotgun (WGS) entry which is preliminary data.</text>
</comment>
<evidence type="ECO:0000313" key="2">
    <source>
        <dbReference type="Proteomes" id="UP001333110"/>
    </source>
</evidence>
<dbReference type="EMBL" id="JAUNZN010000007">
    <property type="protein sequence ID" value="KAK4818166.1"/>
    <property type="molecule type" value="Genomic_DNA"/>
</dbReference>
<organism evidence="1 2">
    <name type="scientific">Mycteria americana</name>
    <name type="common">Wood stork</name>
    <dbReference type="NCBI Taxonomy" id="33587"/>
    <lineage>
        <taxon>Eukaryota</taxon>
        <taxon>Metazoa</taxon>
        <taxon>Chordata</taxon>
        <taxon>Craniata</taxon>
        <taxon>Vertebrata</taxon>
        <taxon>Euteleostomi</taxon>
        <taxon>Archelosauria</taxon>
        <taxon>Archosauria</taxon>
        <taxon>Dinosauria</taxon>
        <taxon>Saurischia</taxon>
        <taxon>Theropoda</taxon>
        <taxon>Coelurosauria</taxon>
        <taxon>Aves</taxon>
        <taxon>Neognathae</taxon>
        <taxon>Neoaves</taxon>
        <taxon>Aequornithes</taxon>
        <taxon>Ciconiiformes</taxon>
        <taxon>Ciconiidae</taxon>
        <taxon>Mycteria</taxon>
    </lineage>
</organism>
<reference evidence="1 2" key="1">
    <citation type="journal article" date="2023" name="J. Hered.">
        <title>Chromosome-level genome of the wood stork (Mycteria americana) provides insight into avian chromosome evolution.</title>
        <authorList>
            <person name="Flamio R. Jr."/>
            <person name="Ramstad K.M."/>
        </authorList>
    </citation>
    <scope>NUCLEOTIDE SEQUENCE [LARGE SCALE GENOMIC DNA]</scope>
    <source>
        <strain evidence="1">JAX WOST 10</strain>
    </source>
</reference>